<keyword evidence="3" id="KW-1185">Reference proteome</keyword>
<protein>
    <submittedName>
        <fullName evidence="2">Aspartate aminotransferase family protein</fullName>
    </submittedName>
</protein>
<comment type="caution">
    <text evidence="2">The sequence shown here is derived from an EMBL/GenBank/DDBJ whole genome shotgun (WGS) entry which is preliminary data.</text>
</comment>
<organism evidence="2 3">
    <name type="scientific">Xenorhabdus kozodoii</name>
    <dbReference type="NCBI Taxonomy" id="351676"/>
    <lineage>
        <taxon>Bacteria</taxon>
        <taxon>Pseudomonadati</taxon>
        <taxon>Pseudomonadota</taxon>
        <taxon>Gammaproteobacteria</taxon>
        <taxon>Enterobacterales</taxon>
        <taxon>Morganellaceae</taxon>
        <taxon>Xenorhabdus</taxon>
    </lineage>
</organism>
<dbReference type="EMBL" id="NJCX01000004">
    <property type="protein sequence ID" value="PHM74565.1"/>
    <property type="molecule type" value="Genomic_DNA"/>
</dbReference>
<keyword evidence="2" id="KW-0808">Transferase</keyword>
<dbReference type="AlphaFoldDB" id="A0A2D0LG10"/>
<feature type="domain" description="Transposase IS66 central" evidence="1">
    <location>
        <begin position="35"/>
        <end position="76"/>
    </location>
</feature>
<proteinExistence type="predicted"/>
<name>A0A2D0LG10_9GAMM</name>
<dbReference type="Pfam" id="PF03050">
    <property type="entry name" value="DDE_Tnp_IS66"/>
    <property type="match status" value="1"/>
</dbReference>
<dbReference type="InterPro" id="IPR004291">
    <property type="entry name" value="Transposase_IS66_central"/>
</dbReference>
<accession>A0A2D0LG10</accession>
<gene>
    <name evidence="2" type="ORF">Xkoz_00809</name>
</gene>
<reference evidence="2 3" key="1">
    <citation type="journal article" date="2017" name="Nat. Microbiol.">
        <title>Natural product diversity associated with the nematode symbionts Photorhabdus and Xenorhabdus.</title>
        <authorList>
            <person name="Tobias N.J."/>
            <person name="Wolff H."/>
            <person name="Djahanschiri B."/>
            <person name="Grundmann F."/>
            <person name="Kronenwerth M."/>
            <person name="Shi Y.M."/>
            <person name="Simonyi S."/>
            <person name="Grun P."/>
            <person name="Shapiro-Ilan D."/>
            <person name="Pidot S.J."/>
            <person name="Stinear T.P."/>
            <person name="Ebersberger I."/>
            <person name="Bode H.B."/>
        </authorList>
    </citation>
    <scope>NUCLEOTIDE SEQUENCE [LARGE SCALE GENOMIC DNA]</scope>
    <source>
        <strain evidence="2 3">DSM 17907</strain>
    </source>
</reference>
<dbReference type="GO" id="GO:0008483">
    <property type="term" value="F:transaminase activity"/>
    <property type="evidence" value="ECO:0007669"/>
    <property type="project" value="UniProtKB-KW"/>
</dbReference>
<dbReference type="RefSeq" id="WP_167386552.1">
    <property type="nucleotide sequence ID" value="NZ_CAWNOR010000075.1"/>
</dbReference>
<dbReference type="Proteomes" id="UP000221101">
    <property type="component" value="Unassembled WGS sequence"/>
</dbReference>
<sequence length="85" mass="9882">MGKQDPIRDASLSAVKIANEISYSYVNEVRNQLYVLPYILKHEAELCAFLRHKDIPSTNNEAEQCLRDSVIMRKICFRTNFYLGE</sequence>
<keyword evidence="2" id="KW-0032">Aminotransferase</keyword>
<evidence type="ECO:0000313" key="2">
    <source>
        <dbReference type="EMBL" id="PHM74565.1"/>
    </source>
</evidence>
<evidence type="ECO:0000259" key="1">
    <source>
        <dbReference type="Pfam" id="PF03050"/>
    </source>
</evidence>
<evidence type="ECO:0000313" key="3">
    <source>
        <dbReference type="Proteomes" id="UP000221101"/>
    </source>
</evidence>